<dbReference type="GO" id="GO:0008168">
    <property type="term" value="F:methyltransferase activity"/>
    <property type="evidence" value="ECO:0007669"/>
    <property type="project" value="UniProtKB-KW"/>
</dbReference>
<dbReference type="InterPro" id="IPR016584">
    <property type="entry name" value="MeTrfase_VrtF"/>
</dbReference>
<comment type="similarity">
    <text evidence="1">Belongs to the methyltransferase superfamily.</text>
</comment>
<keyword evidence="5" id="KW-1185">Reference proteome</keyword>
<protein>
    <recommendedName>
        <fullName evidence="3">Methyltransferase domain-containing protein</fullName>
    </recommendedName>
</protein>
<dbReference type="SUPFAM" id="SSF53335">
    <property type="entry name" value="S-adenosyl-L-methionine-dependent methyltransferases"/>
    <property type="match status" value="1"/>
</dbReference>
<dbReference type="AlphaFoldDB" id="A0AAD4CJ96"/>
<dbReference type="PIRSF" id="PIRSF011491">
    <property type="entry name" value="Mtase_YbcY_prd"/>
    <property type="match status" value="1"/>
</dbReference>
<dbReference type="InterPro" id="IPR029063">
    <property type="entry name" value="SAM-dependent_MTases_sf"/>
</dbReference>
<dbReference type="Pfam" id="PF13649">
    <property type="entry name" value="Methyltransf_25"/>
    <property type="match status" value="1"/>
</dbReference>
<dbReference type="EMBL" id="VCAU01000060">
    <property type="protein sequence ID" value="KAF9887535.1"/>
    <property type="molecule type" value="Genomic_DNA"/>
</dbReference>
<keyword evidence="2" id="KW-0808">Transferase</keyword>
<evidence type="ECO:0000256" key="1">
    <source>
        <dbReference type="ARBA" id="ARBA00008361"/>
    </source>
</evidence>
<dbReference type="GO" id="GO:0032259">
    <property type="term" value="P:methylation"/>
    <property type="evidence" value="ECO:0007669"/>
    <property type="project" value="UniProtKB-KW"/>
</dbReference>
<reference evidence="4" key="1">
    <citation type="journal article" date="2019" name="Beilstein J. Org. Chem.">
        <title>Nanangenines: drimane sesquiterpenoids as the dominant metabolite cohort of a novel Australian fungus, Aspergillus nanangensis.</title>
        <authorList>
            <person name="Lacey H.J."/>
            <person name="Gilchrist C.L.M."/>
            <person name="Crombie A."/>
            <person name="Kalaitzis J.A."/>
            <person name="Vuong D."/>
            <person name="Rutledge P.J."/>
            <person name="Turner P."/>
            <person name="Pitt J.I."/>
            <person name="Lacey E."/>
            <person name="Chooi Y.H."/>
            <person name="Piggott A.M."/>
        </authorList>
    </citation>
    <scope>NUCLEOTIDE SEQUENCE</scope>
    <source>
        <strain evidence="4">MST-FP2251</strain>
    </source>
</reference>
<comment type="caution">
    <text evidence="4">The sequence shown here is derived from an EMBL/GenBank/DDBJ whole genome shotgun (WGS) entry which is preliminary data.</text>
</comment>
<keyword evidence="2" id="KW-0489">Methyltransferase</keyword>
<evidence type="ECO:0000313" key="4">
    <source>
        <dbReference type="EMBL" id="KAF9887535.1"/>
    </source>
</evidence>
<gene>
    <name evidence="4" type="ORF">FE257_010113</name>
</gene>
<reference evidence="4" key="2">
    <citation type="submission" date="2020-02" db="EMBL/GenBank/DDBJ databases">
        <authorList>
            <person name="Gilchrist C.L.M."/>
            <person name="Chooi Y.-H."/>
        </authorList>
    </citation>
    <scope>NUCLEOTIDE SEQUENCE</scope>
    <source>
        <strain evidence="4">MST-FP2251</strain>
    </source>
</reference>
<evidence type="ECO:0000259" key="3">
    <source>
        <dbReference type="Pfam" id="PF13649"/>
    </source>
</evidence>
<dbReference type="InterPro" id="IPR041698">
    <property type="entry name" value="Methyltransf_25"/>
</dbReference>
<name>A0AAD4CJ96_ASPNN</name>
<proteinExistence type="inferred from homology"/>
<evidence type="ECO:0000256" key="2">
    <source>
        <dbReference type="ARBA" id="ARBA00022603"/>
    </source>
</evidence>
<feature type="domain" description="Methyltransferase" evidence="3">
    <location>
        <begin position="61"/>
        <end position="146"/>
    </location>
</feature>
<dbReference type="Proteomes" id="UP001194746">
    <property type="component" value="Unassembled WGS sequence"/>
</dbReference>
<accession>A0AAD4CJ96</accession>
<sequence>MNSPKTTVSAAGQRSTAYYETWTLDTYDLWVLGFINTFGWRCGTKKHLLPAFRASVRPNHMDIGVGTGYYLKHVDFPGSLTLCDLSRSALEMARSRSGRDDVQLIHCDITQELPTDEKYQSISMFYLLHCLPGPITNKTAVIHRVTSNLTTDGILAGATILGRGVKDGWVGKLWRRHVNRRGHLDNNDDDAESFISALNDNFEHVETEIVGAVLIFKAQRPKAVGMS</sequence>
<dbReference type="Gene3D" id="3.40.50.150">
    <property type="entry name" value="Vaccinia Virus protein VP39"/>
    <property type="match status" value="1"/>
</dbReference>
<evidence type="ECO:0000313" key="5">
    <source>
        <dbReference type="Proteomes" id="UP001194746"/>
    </source>
</evidence>
<organism evidence="4 5">
    <name type="scientific">Aspergillus nanangensis</name>
    <dbReference type="NCBI Taxonomy" id="2582783"/>
    <lineage>
        <taxon>Eukaryota</taxon>
        <taxon>Fungi</taxon>
        <taxon>Dikarya</taxon>
        <taxon>Ascomycota</taxon>
        <taxon>Pezizomycotina</taxon>
        <taxon>Eurotiomycetes</taxon>
        <taxon>Eurotiomycetidae</taxon>
        <taxon>Eurotiales</taxon>
        <taxon>Aspergillaceae</taxon>
        <taxon>Aspergillus</taxon>
        <taxon>Aspergillus subgen. Circumdati</taxon>
    </lineage>
</organism>